<feature type="region of interest" description="Disordered" evidence="5">
    <location>
        <begin position="266"/>
        <end position="293"/>
    </location>
</feature>
<feature type="active site" description="Proton acceptor" evidence="4">
    <location>
        <position position="162"/>
    </location>
</feature>
<dbReference type="SUPFAM" id="SSF52151">
    <property type="entry name" value="FabD/lysophospholipase-like"/>
    <property type="match status" value="1"/>
</dbReference>
<evidence type="ECO:0000256" key="1">
    <source>
        <dbReference type="ARBA" id="ARBA00022801"/>
    </source>
</evidence>
<keyword evidence="3 4" id="KW-0443">Lipid metabolism</keyword>
<evidence type="ECO:0000256" key="3">
    <source>
        <dbReference type="ARBA" id="ARBA00023098"/>
    </source>
</evidence>
<gene>
    <name evidence="7" type="ORF">G6048_24150</name>
</gene>
<comment type="caution">
    <text evidence="7">The sequence shown here is derived from an EMBL/GenBank/DDBJ whole genome shotgun (WGS) entry which is preliminary data.</text>
</comment>
<proteinExistence type="predicted"/>
<keyword evidence="2 4" id="KW-0442">Lipid degradation</keyword>
<evidence type="ECO:0000259" key="6">
    <source>
        <dbReference type="PROSITE" id="PS51635"/>
    </source>
</evidence>
<dbReference type="PROSITE" id="PS51635">
    <property type="entry name" value="PNPLA"/>
    <property type="match status" value="1"/>
</dbReference>
<dbReference type="InterPro" id="IPR002641">
    <property type="entry name" value="PNPLA_dom"/>
</dbReference>
<evidence type="ECO:0000256" key="5">
    <source>
        <dbReference type="SAM" id="MobiDB-lite"/>
    </source>
</evidence>
<evidence type="ECO:0000313" key="7">
    <source>
        <dbReference type="EMBL" id="NGO45117.1"/>
    </source>
</evidence>
<keyword evidence="8" id="KW-1185">Reference proteome</keyword>
<dbReference type="InterPro" id="IPR050301">
    <property type="entry name" value="NTE"/>
</dbReference>
<organism evidence="7 8">
    <name type="scientific">Streptomyces ureilyticus</name>
    <dbReference type="NCBI Taxonomy" id="1775131"/>
    <lineage>
        <taxon>Bacteria</taxon>
        <taxon>Bacillati</taxon>
        <taxon>Actinomycetota</taxon>
        <taxon>Actinomycetes</taxon>
        <taxon>Kitasatosporales</taxon>
        <taxon>Streptomycetaceae</taxon>
        <taxon>Streptomyces</taxon>
    </lineage>
</organism>
<name>A0ABX0DT88_9ACTN</name>
<feature type="domain" description="PNPLA" evidence="6">
    <location>
        <begin position="5"/>
        <end position="175"/>
    </location>
</feature>
<sequence>MTVAFVLQGGASLAAVQVGMLRALTETGIRPDLVVGSSAGALNAVAFAQDPTSNGLDQLRQLWIRARRGDVFPLCPLSLTAGLTGFRDSLTEPDRLRALIESGLRIHDLQDTTIPTHVVATDTHTGSPAVLSEGPAVDALLASASIPGILPPVERNGQLLVDGSLSADIPILQAEALGATTTYVLPSLLTPTPHPRAAGALPILIRTVAMLLGRTSASDLAAARGKVHVVPTPQVRRGLNPLDFRHAAEQIRLGHDTTRNWLADHTASPGPQRLNDVPRLPTRNPVRGTNRGCVVTPRRVDEDWT</sequence>
<comment type="caution">
    <text evidence="4">Lacks conserved residue(s) required for the propagation of feature annotation.</text>
</comment>
<feature type="short sequence motif" description="GXSXG" evidence="4">
    <location>
        <begin position="36"/>
        <end position="40"/>
    </location>
</feature>
<dbReference type="Pfam" id="PF01734">
    <property type="entry name" value="Patatin"/>
    <property type="match status" value="1"/>
</dbReference>
<dbReference type="RefSeq" id="WP_165341687.1">
    <property type="nucleotide sequence ID" value="NZ_JAAKZX010000081.1"/>
</dbReference>
<dbReference type="Proteomes" id="UP001518140">
    <property type="component" value="Unassembled WGS sequence"/>
</dbReference>
<accession>A0ABX0DT88</accession>
<reference evidence="7 8" key="1">
    <citation type="submission" date="2020-02" db="EMBL/GenBank/DDBJ databases">
        <title>Whole-genome analyses of novel actinobacteria.</title>
        <authorList>
            <person name="Sahin N."/>
            <person name="Tokatli A."/>
        </authorList>
    </citation>
    <scope>NUCLEOTIDE SEQUENCE [LARGE SCALE GENOMIC DNA]</scope>
    <source>
        <strain evidence="7 8">YC419</strain>
    </source>
</reference>
<evidence type="ECO:0000313" key="8">
    <source>
        <dbReference type="Proteomes" id="UP001518140"/>
    </source>
</evidence>
<feature type="active site" description="Nucleophile" evidence="4">
    <location>
        <position position="38"/>
    </location>
</feature>
<protein>
    <submittedName>
        <fullName evidence="7">Patatin-like phospholipase family protein</fullName>
    </submittedName>
</protein>
<evidence type="ECO:0000256" key="4">
    <source>
        <dbReference type="PROSITE-ProRule" id="PRU01161"/>
    </source>
</evidence>
<dbReference type="PANTHER" id="PTHR14226">
    <property type="entry name" value="NEUROPATHY TARGET ESTERASE/SWISS CHEESE D.MELANOGASTER"/>
    <property type="match status" value="1"/>
</dbReference>
<dbReference type="InterPro" id="IPR016035">
    <property type="entry name" value="Acyl_Trfase/lysoPLipase"/>
</dbReference>
<dbReference type="EMBL" id="JAAKZX010000081">
    <property type="protein sequence ID" value="NGO45117.1"/>
    <property type="molecule type" value="Genomic_DNA"/>
</dbReference>
<dbReference type="PANTHER" id="PTHR14226:SF29">
    <property type="entry name" value="NEUROPATHY TARGET ESTERASE SWS"/>
    <property type="match status" value="1"/>
</dbReference>
<keyword evidence="1 4" id="KW-0378">Hydrolase</keyword>
<dbReference type="Gene3D" id="3.40.1090.10">
    <property type="entry name" value="Cytosolic phospholipase A2 catalytic domain"/>
    <property type="match status" value="2"/>
</dbReference>
<evidence type="ECO:0000256" key="2">
    <source>
        <dbReference type="ARBA" id="ARBA00022963"/>
    </source>
</evidence>